<feature type="region of interest" description="Disordered" evidence="8">
    <location>
        <begin position="130"/>
        <end position="154"/>
    </location>
</feature>
<evidence type="ECO:0000256" key="7">
    <source>
        <dbReference type="HAMAP-Rule" id="MF_01325"/>
    </source>
</evidence>
<evidence type="ECO:0000256" key="5">
    <source>
        <dbReference type="ARBA" id="ARBA00023274"/>
    </source>
</evidence>
<evidence type="ECO:0000256" key="3">
    <source>
        <dbReference type="ARBA" id="ARBA00022884"/>
    </source>
</evidence>
<keyword evidence="2 7" id="KW-0699">rRNA-binding</keyword>
<dbReference type="GO" id="GO:0006412">
    <property type="term" value="P:translation"/>
    <property type="evidence" value="ECO:0007669"/>
    <property type="project" value="UniProtKB-UniRule"/>
</dbReference>
<dbReference type="FunFam" id="3.30.160.810:FF:000001">
    <property type="entry name" value="50S ribosomal protein L3"/>
    <property type="match status" value="1"/>
</dbReference>
<dbReference type="GO" id="GO:0003735">
    <property type="term" value="F:structural constituent of ribosome"/>
    <property type="evidence" value="ECO:0007669"/>
    <property type="project" value="UniProtKB-UniRule"/>
</dbReference>
<comment type="subunit">
    <text evidence="7">Part of the 50S ribosomal subunit. Forms a cluster with proteins L14 and L19.</text>
</comment>
<keyword evidence="10" id="KW-1185">Reference proteome</keyword>
<evidence type="ECO:0000256" key="6">
    <source>
        <dbReference type="ARBA" id="ARBA00035243"/>
    </source>
</evidence>
<proteinExistence type="inferred from homology"/>
<evidence type="ECO:0000256" key="8">
    <source>
        <dbReference type="SAM" id="MobiDB-lite"/>
    </source>
</evidence>
<dbReference type="InterPro" id="IPR009000">
    <property type="entry name" value="Transl_B-barrel_sf"/>
</dbReference>
<dbReference type="FunFam" id="2.40.30.10:FF:000004">
    <property type="entry name" value="50S ribosomal protein L3"/>
    <property type="match status" value="1"/>
</dbReference>
<evidence type="ECO:0000256" key="1">
    <source>
        <dbReference type="ARBA" id="ARBA00006540"/>
    </source>
</evidence>
<organism evidence="9 10">
    <name type="scientific">Succiniclasticum ruminis</name>
    <dbReference type="NCBI Taxonomy" id="40841"/>
    <lineage>
        <taxon>Bacteria</taxon>
        <taxon>Bacillati</taxon>
        <taxon>Bacillota</taxon>
        <taxon>Negativicutes</taxon>
        <taxon>Acidaminococcales</taxon>
        <taxon>Acidaminococcaceae</taxon>
        <taxon>Succiniclasticum</taxon>
    </lineage>
</organism>
<dbReference type="Gene3D" id="3.30.160.810">
    <property type="match status" value="1"/>
</dbReference>
<name>A0A1G6IH26_9FIRM</name>
<keyword evidence="3 7" id="KW-0694">RNA-binding</keyword>
<gene>
    <name evidence="7" type="primary">rplC</name>
    <name evidence="9" type="ORF">SAMN04487864_10272</name>
</gene>
<dbReference type="GO" id="GO:0022625">
    <property type="term" value="C:cytosolic large ribosomal subunit"/>
    <property type="evidence" value="ECO:0007669"/>
    <property type="project" value="TreeGrafter"/>
</dbReference>
<dbReference type="Gene3D" id="2.40.30.10">
    <property type="entry name" value="Translation factors"/>
    <property type="match status" value="1"/>
</dbReference>
<keyword evidence="5 7" id="KW-0687">Ribonucleoprotein</keyword>
<dbReference type="HAMAP" id="MF_01325_B">
    <property type="entry name" value="Ribosomal_uL3_B"/>
    <property type="match status" value="1"/>
</dbReference>
<dbReference type="RefSeq" id="WP_093729256.1">
    <property type="nucleotide sequence ID" value="NZ_FMYW01000002.1"/>
</dbReference>
<dbReference type="Pfam" id="PF00297">
    <property type="entry name" value="Ribosomal_L3"/>
    <property type="match status" value="1"/>
</dbReference>
<dbReference type="AlphaFoldDB" id="A0A1G6IH26"/>
<dbReference type="SUPFAM" id="SSF50447">
    <property type="entry name" value="Translation proteins"/>
    <property type="match status" value="1"/>
</dbReference>
<dbReference type="PANTHER" id="PTHR11229">
    <property type="entry name" value="50S RIBOSOMAL PROTEIN L3"/>
    <property type="match status" value="1"/>
</dbReference>
<reference evidence="10" key="1">
    <citation type="submission" date="2016-10" db="EMBL/GenBank/DDBJ databases">
        <authorList>
            <person name="Varghese N."/>
            <person name="Submissions S."/>
        </authorList>
    </citation>
    <scope>NUCLEOTIDE SEQUENCE [LARGE SCALE GENOMIC DNA]</scope>
    <source>
        <strain evidence="10">DSM 11005</strain>
    </source>
</reference>
<keyword evidence="4 7" id="KW-0689">Ribosomal protein</keyword>
<dbReference type="Proteomes" id="UP000198943">
    <property type="component" value="Unassembled WGS sequence"/>
</dbReference>
<dbReference type="EMBL" id="FMYW01000002">
    <property type="protein sequence ID" value="SDC05829.1"/>
    <property type="molecule type" value="Genomic_DNA"/>
</dbReference>
<dbReference type="GO" id="GO:0019843">
    <property type="term" value="F:rRNA binding"/>
    <property type="evidence" value="ECO:0007669"/>
    <property type="project" value="UniProtKB-UniRule"/>
</dbReference>
<comment type="function">
    <text evidence="7">One of the primary rRNA binding proteins, it binds directly near the 3'-end of the 23S rRNA, where it nucleates assembly of the 50S subunit.</text>
</comment>
<dbReference type="InterPro" id="IPR000597">
    <property type="entry name" value="Ribosomal_uL3"/>
</dbReference>
<dbReference type="PANTHER" id="PTHR11229:SF16">
    <property type="entry name" value="LARGE RIBOSOMAL SUBUNIT PROTEIN UL3C"/>
    <property type="match status" value="1"/>
</dbReference>
<sequence>MAKGIIGKKLGMTQIFEADGKFIPVTVVLAGPCTVIQNKTEETDGYNAIQVGFGEVSEKKVTKPEKGHFDKAGVAPAEFVKELRLDAPSDLKPGDVIKADVFAAGDLVDVSGISRGKGFAGTIKLHNFGRGPMKHGSKSHREPGSMGPMHSGPGGRVIKGKKLPGRMGGKSATVQSLTIARVDTERNLILVHGSIPGANGTCVVITEAVKGK</sequence>
<comment type="similarity">
    <text evidence="1 7">Belongs to the universal ribosomal protein uL3 family.</text>
</comment>
<dbReference type="InterPro" id="IPR019927">
    <property type="entry name" value="Ribosomal_uL3_bac/org-type"/>
</dbReference>
<dbReference type="NCBIfam" id="TIGR03625">
    <property type="entry name" value="L3_bact"/>
    <property type="match status" value="1"/>
</dbReference>
<protein>
    <recommendedName>
        <fullName evidence="6 7">Large ribosomal subunit protein uL3</fullName>
    </recommendedName>
</protein>
<evidence type="ECO:0000313" key="10">
    <source>
        <dbReference type="Proteomes" id="UP000198943"/>
    </source>
</evidence>
<dbReference type="OrthoDB" id="9806135at2"/>
<evidence type="ECO:0000313" key="9">
    <source>
        <dbReference type="EMBL" id="SDC05829.1"/>
    </source>
</evidence>
<evidence type="ECO:0000256" key="4">
    <source>
        <dbReference type="ARBA" id="ARBA00022980"/>
    </source>
</evidence>
<evidence type="ECO:0000256" key="2">
    <source>
        <dbReference type="ARBA" id="ARBA00022730"/>
    </source>
</evidence>
<accession>A0A1G6IH26</accession>